<evidence type="ECO:0000313" key="1">
    <source>
        <dbReference type="EMBL" id="MBM2620167.1"/>
    </source>
</evidence>
<dbReference type="Proteomes" id="UP000632138">
    <property type="component" value="Unassembled WGS sequence"/>
</dbReference>
<name>A0ABS2AK24_9ACTN</name>
<dbReference type="EMBL" id="JAENHP010000013">
    <property type="protein sequence ID" value="MBM2620167.1"/>
    <property type="molecule type" value="Genomic_DNA"/>
</dbReference>
<comment type="caution">
    <text evidence="1">The sequence shown here is derived from an EMBL/GenBank/DDBJ whole genome shotgun (WGS) entry which is preliminary data.</text>
</comment>
<reference evidence="1 2" key="1">
    <citation type="submission" date="2021-01" db="EMBL/GenBank/DDBJ databases">
        <title>Actinoplanes sp. nov. LDG1-06 isolated from lichen.</title>
        <authorList>
            <person name="Saeng-In P."/>
            <person name="Phongsopitanun W."/>
            <person name="Kanchanasin P."/>
            <person name="Yuki M."/>
            <person name="Kudo T."/>
            <person name="Ohkuma M."/>
            <person name="Tanasupawat S."/>
        </authorList>
    </citation>
    <scope>NUCLEOTIDE SEQUENCE [LARGE SCALE GENOMIC DNA]</scope>
    <source>
        <strain evidence="1 2">LDG1-06</strain>
    </source>
</reference>
<sequence length="104" mass="11191">MTPKPVVPKLPLRGKLADPEFRLLRSAKDATVTPKPVIPKLPLRGKLADPEFRRERARKAAAARTTLDSHIRAIVDRAPELTAEQAATLRAALGEPGDGLKAAA</sequence>
<evidence type="ECO:0000313" key="2">
    <source>
        <dbReference type="Proteomes" id="UP000632138"/>
    </source>
</evidence>
<protein>
    <submittedName>
        <fullName evidence="1">Uncharacterized protein</fullName>
    </submittedName>
</protein>
<organism evidence="1 2">
    <name type="scientific">Paractinoplanes ovalisporus</name>
    <dbReference type="NCBI Taxonomy" id="2810368"/>
    <lineage>
        <taxon>Bacteria</taxon>
        <taxon>Bacillati</taxon>
        <taxon>Actinomycetota</taxon>
        <taxon>Actinomycetes</taxon>
        <taxon>Micromonosporales</taxon>
        <taxon>Micromonosporaceae</taxon>
        <taxon>Paractinoplanes</taxon>
    </lineage>
</organism>
<keyword evidence="2" id="KW-1185">Reference proteome</keyword>
<proteinExistence type="predicted"/>
<dbReference type="RefSeq" id="WP_203380147.1">
    <property type="nucleotide sequence ID" value="NZ_JAENHP010000013.1"/>
</dbReference>
<accession>A0ABS2AK24</accession>
<gene>
    <name evidence="1" type="ORF">JIG36_32100</name>
</gene>